<keyword evidence="2" id="KW-1185">Reference proteome</keyword>
<evidence type="ECO:0000313" key="1">
    <source>
        <dbReference type="EMBL" id="KAJ0221875.1"/>
    </source>
</evidence>
<proteinExistence type="predicted"/>
<name>A0A9R1XNV8_LACSA</name>
<protein>
    <recommendedName>
        <fullName evidence="3">Reverse transcriptase domain-containing protein</fullName>
    </recommendedName>
</protein>
<reference evidence="1 2" key="1">
    <citation type="journal article" date="2017" name="Nat. Commun.">
        <title>Genome assembly with in vitro proximity ligation data and whole-genome triplication in lettuce.</title>
        <authorList>
            <person name="Reyes-Chin-Wo S."/>
            <person name="Wang Z."/>
            <person name="Yang X."/>
            <person name="Kozik A."/>
            <person name="Arikit S."/>
            <person name="Song C."/>
            <person name="Xia L."/>
            <person name="Froenicke L."/>
            <person name="Lavelle D.O."/>
            <person name="Truco M.J."/>
            <person name="Xia R."/>
            <person name="Zhu S."/>
            <person name="Xu C."/>
            <person name="Xu H."/>
            <person name="Xu X."/>
            <person name="Cox K."/>
            <person name="Korf I."/>
            <person name="Meyers B.C."/>
            <person name="Michelmore R.W."/>
        </authorList>
    </citation>
    <scope>NUCLEOTIDE SEQUENCE [LARGE SCALE GENOMIC DNA]</scope>
    <source>
        <strain evidence="2">cv. Salinas</strain>
        <tissue evidence="1">Seedlings</tissue>
    </source>
</reference>
<evidence type="ECO:0008006" key="3">
    <source>
        <dbReference type="Google" id="ProtNLM"/>
    </source>
</evidence>
<gene>
    <name evidence="1" type="ORF">LSAT_V11C200066830</name>
</gene>
<evidence type="ECO:0000313" key="2">
    <source>
        <dbReference type="Proteomes" id="UP000235145"/>
    </source>
</evidence>
<sequence length="113" mass="13038">MSAKNMINRRIGDQKNRRTTYSIVDFDYADDALFLGEWSKGNIKNLARILRCFHVSSGLKVNFYKSRVFGVGATLEETYRHLVVKPLLFLSHLWGVPVGANMNQKKKLEANYR</sequence>
<comment type="caution">
    <text evidence="1">The sequence shown here is derived from an EMBL/GenBank/DDBJ whole genome shotgun (WGS) entry which is preliminary data.</text>
</comment>
<organism evidence="1 2">
    <name type="scientific">Lactuca sativa</name>
    <name type="common">Garden lettuce</name>
    <dbReference type="NCBI Taxonomy" id="4236"/>
    <lineage>
        <taxon>Eukaryota</taxon>
        <taxon>Viridiplantae</taxon>
        <taxon>Streptophyta</taxon>
        <taxon>Embryophyta</taxon>
        <taxon>Tracheophyta</taxon>
        <taxon>Spermatophyta</taxon>
        <taxon>Magnoliopsida</taxon>
        <taxon>eudicotyledons</taxon>
        <taxon>Gunneridae</taxon>
        <taxon>Pentapetalae</taxon>
        <taxon>asterids</taxon>
        <taxon>campanulids</taxon>
        <taxon>Asterales</taxon>
        <taxon>Asteraceae</taxon>
        <taxon>Cichorioideae</taxon>
        <taxon>Cichorieae</taxon>
        <taxon>Lactucinae</taxon>
        <taxon>Lactuca</taxon>
    </lineage>
</organism>
<dbReference type="Proteomes" id="UP000235145">
    <property type="component" value="Unassembled WGS sequence"/>
</dbReference>
<dbReference type="EMBL" id="NBSK02000002">
    <property type="protein sequence ID" value="KAJ0221875.1"/>
    <property type="molecule type" value="Genomic_DNA"/>
</dbReference>
<accession>A0A9R1XNV8</accession>
<dbReference type="AlphaFoldDB" id="A0A9R1XNV8"/>